<keyword evidence="9 10" id="KW-0238">DNA-binding</keyword>
<evidence type="ECO:0000256" key="6">
    <source>
        <dbReference type="ARBA" id="ARBA00022759"/>
    </source>
</evidence>
<keyword evidence="13" id="KW-1185">Reference proteome</keyword>
<evidence type="ECO:0000256" key="4">
    <source>
        <dbReference type="ARBA" id="ARBA00022741"/>
    </source>
</evidence>
<evidence type="ECO:0000256" key="8">
    <source>
        <dbReference type="ARBA" id="ARBA00022840"/>
    </source>
</evidence>
<accession>A0A6N9NPW2</accession>
<comment type="function">
    <text evidence="10">Subunit R is required for both nuclease and ATPase activities, but not for modification.</text>
</comment>
<dbReference type="CDD" id="cd18030">
    <property type="entry name" value="DEXHc_RE_I_HsdR"/>
    <property type="match status" value="1"/>
</dbReference>
<name>A0A6N9NPW2_9FLAO</name>
<evidence type="ECO:0000313" key="12">
    <source>
        <dbReference type="EMBL" id="NBG67331.1"/>
    </source>
</evidence>
<dbReference type="CDD" id="cd22332">
    <property type="entry name" value="HsdR_N"/>
    <property type="match status" value="1"/>
</dbReference>
<dbReference type="Gene3D" id="3.90.1570.50">
    <property type="match status" value="1"/>
</dbReference>
<keyword evidence="8 10" id="KW-0067">ATP-binding</keyword>
<protein>
    <recommendedName>
        <fullName evidence="10">Type I restriction enzyme endonuclease subunit</fullName>
        <shortName evidence="10">R protein</shortName>
        <ecNumber evidence="10">3.1.21.3</ecNumber>
    </recommendedName>
</protein>
<keyword evidence="7 10" id="KW-0378">Hydrolase</keyword>
<dbReference type="Pfam" id="PF22679">
    <property type="entry name" value="T1R_D3-like"/>
    <property type="match status" value="1"/>
</dbReference>
<dbReference type="GO" id="GO:0009035">
    <property type="term" value="F:type I site-specific deoxyribonuclease activity"/>
    <property type="evidence" value="ECO:0007669"/>
    <property type="project" value="UniProtKB-EC"/>
</dbReference>
<sequence length="1041" mass="119554">MKYAEYEDSQSPAIHLLQKMGYTYLSQEQQLTSRNEVLSSVILEDILAERLSAINAYSYKGASYSFSPSSIQGAITALKNIPDQGVVLTNEKVYDLISLGKSFTENVKGDRKAFTLKYIDWENWENNHFHVVEEFTVEGIKEKRRPDLVLFVNGIPFVVIENKRRDKNESVEEGISQTLRNQKKEEGIPRLFHFAQLLIAMQPNEVKYGATGTAAKFWAVWKEEVEKDVAKLIKSTNNGIDSEDRLPTEQDKALYSLCRPERLIDLVYKYIVFDGPDKKIARYQQYFAVQDTLQQVTQFTAEKRRKGGVIWHTTGSGKSLTMVMLSKALALNESIKNSRIIIVTDRISLDKQIYGTFSNCGKKVKKAKSGSDLIELLQDKGNEIITTILDKFRSAAKKTTFKETSENIFVLIDESHRSQYGSANIMMRKMLPNACFIGFTGTPLMKGPEQNTARKFGGFIHKYTIDQAVKDGAVLPLLYEGRSAQLSINKKQIDKGFERLSENLNKDAQKDLKKKFASISKIYESEHVIEEIAYDIAQHYCKNWQGGMYKAQLAVPKIDTAIKYQKYFETQSNPELKINTAVVFTPPDSRQSHEDVWSESSEESKKYWKSLMLKYQNQEEYERHVIDRFKEEGTAVEIIIVVSKLLTGFDAPRNTVLYLAKPLHSHNLLQAIARVNRLFTGKDYGHIIDYVGILGKLDEALTNYSALEDFDPDDLTNAVIDIREEIRKVPIRHSTVWDIFKEVYNKEDNEALERHLSAKNVRDEFYELLSSYARCLQTALSSNEFYEEFSDDDIGFYRSELKRFQSLRSSVQLRYAEVVSYKEFEPRVRKLLDTYIDAEEVELITQGINIFDKGEVSEALENYGKTAASKADFIASNMKKVINENMEKDEAYYKKFSELIEDTIRAFKEGRLSEKEYLEEILKTRDGLEGGFTENTPTALHKNEKARAFFGALNEGLKLSQNESQLLKIKEELAIAALEINQIVESMIIRDWKRNLDIQKKMENDIEDYLINHKGSLGITLTYDEIDEVLLKCIKVAKHNF</sequence>
<gene>
    <name evidence="12" type="ORF">GQN54_14480</name>
</gene>
<dbReference type="EC" id="3.1.21.3" evidence="10"/>
<dbReference type="InterPro" id="IPR021810">
    <property type="entry name" value="T1RH-like_C"/>
</dbReference>
<comment type="subunit">
    <text evidence="10">The type I restriction/modification system is composed of three polypeptides R, M and S.</text>
</comment>
<dbReference type="Pfam" id="PF11867">
    <property type="entry name" value="T1RH-like_C"/>
    <property type="match status" value="1"/>
</dbReference>
<keyword evidence="6" id="KW-0255">Endonuclease</keyword>
<dbReference type="AlphaFoldDB" id="A0A6N9NPW2"/>
<dbReference type="SUPFAM" id="SSF52540">
    <property type="entry name" value="P-loop containing nucleoside triphosphate hydrolases"/>
    <property type="match status" value="1"/>
</dbReference>
<dbReference type="CDD" id="cd18800">
    <property type="entry name" value="SF2_C_EcoR124I-like"/>
    <property type="match status" value="1"/>
</dbReference>
<dbReference type="Proteomes" id="UP000470771">
    <property type="component" value="Unassembled WGS sequence"/>
</dbReference>
<dbReference type="Gene3D" id="3.40.50.300">
    <property type="entry name" value="P-loop containing nucleotide triphosphate hydrolases"/>
    <property type="match status" value="2"/>
</dbReference>
<dbReference type="PANTHER" id="PTHR30195:SF15">
    <property type="entry name" value="TYPE I RESTRICTION ENZYME HINDI ENDONUCLEASE SUBUNIT"/>
    <property type="match status" value="1"/>
</dbReference>
<dbReference type="InterPro" id="IPR007409">
    <property type="entry name" value="Restrct_endonuc_type1_HsdR_N"/>
</dbReference>
<organism evidence="12 13">
    <name type="scientific">Acidiluteibacter ferrifornacis</name>
    <dbReference type="NCBI Taxonomy" id="2692424"/>
    <lineage>
        <taxon>Bacteria</taxon>
        <taxon>Pseudomonadati</taxon>
        <taxon>Bacteroidota</taxon>
        <taxon>Flavobacteriia</taxon>
        <taxon>Flavobacteriales</taxon>
        <taxon>Cryomorphaceae</taxon>
        <taxon>Acidiluteibacter</taxon>
    </lineage>
</organism>
<dbReference type="RefSeq" id="WP_160634281.1">
    <property type="nucleotide sequence ID" value="NZ_WWNE01000018.1"/>
</dbReference>
<feature type="domain" description="Helicase ATP-binding" evidence="11">
    <location>
        <begin position="299"/>
        <end position="443"/>
    </location>
</feature>
<comment type="similarity">
    <text evidence="2 10">Belongs to the HsdR family.</text>
</comment>
<evidence type="ECO:0000256" key="3">
    <source>
        <dbReference type="ARBA" id="ARBA00022722"/>
    </source>
</evidence>
<proteinExistence type="inferred from homology"/>
<dbReference type="PROSITE" id="PS51192">
    <property type="entry name" value="HELICASE_ATP_BIND_1"/>
    <property type="match status" value="1"/>
</dbReference>
<dbReference type="InterPro" id="IPR040980">
    <property type="entry name" value="SWI2_SNF2"/>
</dbReference>
<keyword evidence="3" id="KW-0540">Nuclease</keyword>
<evidence type="ECO:0000256" key="2">
    <source>
        <dbReference type="ARBA" id="ARBA00008598"/>
    </source>
</evidence>
<evidence type="ECO:0000259" key="11">
    <source>
        <dbReference type="PROSITE" id="PS51192"/>
    </source>
</evidence>
<dbReference type="InterPro" id="IPR014001">
    <property type="entry name" value="Helicase_ATP-bd"/>
</dbReference>
<dbReference type="Pfam" id="PF04313">
    <property type="entry name" value="HSDR_N"/>
    <property type="match status" value="1"/>
</dbReference>
<dbReference type="PANTHER" id="PTHR30195">
    <property type="entry name" value="TYPE I SITE-SPECIFIC DEOXYRIBONUCLEASE PROTEIN SUBUNIT M AND R"/>
    <property type="match status" value="1"/>
</dbReference>
<dbReference type="EMBL" id="WWNE01000018">
    <property type="protein sequence ID" value="NBG67331.1"/>
    <property type="molecule type" value="Genomic_DNA"/>
</dbReference>
<dbReference type="SMART" id="SM00487">
    <property type="entry name" value="DEXDc"/>
    <property type="match status" value="1"/>
</dbReference>
<dbReference type="GO" id="GO:0009307">
    <property type="term" value="P:DNA restriction-modification system"/>
    <property type="evidence" value="ECO:0007669"/>
    <property type="project" value="UniProtKB-KW"/>
</dbReference>
<comment type="catalytic activity">
    <reaction evidence="1 10">
        <text>Endonucleolytic cleavage of DNA to give random double-stranded fragments with terminal 5'-phosphates, ATP is simultaneously hydrolyzed.</text>
        <dbReference type="EC" id="3.1.21.3"/>
    </reaction>
</comment>
<evidence type="ECO:0000256" key="5">
    <source>
        <dbReference type="ARBA" id="ARBA00022747"/>
    </source>
</evidence>
<dbReference type="Pfam" id="PF18766">
    <property type="entry name" value="SWI2_SNF2"/>
    <property type="match status" value="1"/>
</dbReference>
<dbReference type="GO" id="GO:0005524">
    <property type="term" value="F:ATP binding"/>
    <property type="evidence" value="ECO:0007669"/>
    <property type="project" value="UniProtKB-KW"/>
</dbReference>
<comment type="caution">
    <text evidence="12">The sequence shown here is derived from an EMBL/GenBank/DDBJ whole genome shotgun (WGS) entry which is preliminary data.</text>
</comment>
<dbReference type="InterPro" id="IPR027417">
    <property type="entry name" value="P-loop_NTPase"/>
</dbReference>
<evidence type="ECO:0000313" key="13">
    <source>
        <dbReference type="Proteomes" id="UP000470771"/>
    </source>
</evidence>
<evidence type="ECO:0000256" key="10">
    <source>
        <dbReference type="RuleBase" id="RU364115"/>
    </source>
</evidence>
<dbReference type="NCBIfam" id="TIGR00348">
    <property type="entry name" value="hsdR"/>
    <property type="match status" value="1"/>
</dbReference>
<keyword evidence="4 10" id="KW-0547">Nucleotide-binding</keyword>
<dbReference type="GO" id="GO:0003677">
    <property type="term" value="F:DNA binding"/>
    <property type="evidence" value="ECO:0007669"/>
    <property type="project" value="UniProtKB-KW"/>
</dbReference>
<dbReference type="InterPro" id="IPR004473">
    <property type="entry name" value="Restrct_endonuc_typeI_HsdR"/>
</dbReference>
<dbReference type="InterPro" id="IPR055180">
    <property type="entry name" value="HsdR_RecA-like_helicase_dom_2"/>
</dbReference>
<keyword evidence="5 10" id="KW-0680">Restriction system</keyword>
<evidence type="ECO:0000256" key="9">
    <source>
        <dbReference type="ARBA" id="ARBA00023125"/>
    </source>
</evidence>
<evidence type="ECO:0000256" key="1">
    <source>
        <dbReference type="ARBA" id="ARBA00000851"/>
    </source>
</evidence>
<evidence type="ECO:0000256" key="7">
    <source>
        <dbReference type="ARBA" id="ARBA00022801"/>
    </source>
</evidence>
<reference evidence="12 13" key="1">
    <citation type="submission" date="2019-12" db="EMBL/GenBank/DDBJ databases">
        <authorList>
            <person name="Zhao J."/>
        </authorList>
    </citation>
    <scope>NUCLEOTIDE SEQUENCE [LARGE SCALE GENOMIC DNA]</scope>
    <source>
        <strain evidence="12 13">S-15</strain>
    </source>
</reference>
<dbReference type="InterPro" id="IPR051268">
    <property type="entry name" value="Type-I_R_enzyme_R_subunit"/>
</dbReference>